<name>A0A0B6YRB9_9EUPU</name>
<reference evidence="1" key="1">
    <citation type="submission" date="2014-12" db="EMBL/GenBank/DDBJ databases">
        <title>Insight into the proteome of Arion vulgaris.</title>
        <authorList>
            <person name="Aradska J."/>
            <person name="Bulat T."/>
            <person name="Smidak R."/>
            <person name="Sarate P."/>
            <person name="Gangsoo J."/>
            <person name="Sialana F."/>
            <person name="Bilban M."/>
            <person name="Lubec G."/>
        </authorList>
    </citation>
    <scope>NUCLEOTIDE SEQUENCE</scope>
    <source>
        <tissue evidence="1">Skin</tissue>
    </source>
</reference>
<sequence>VMGSEVWFNKIKRKTPSQIETKEEAERSPSTSDPVTSFIRSNWDNDCHSSIDHYRSDTLCIAVQYTLRD</sequence>
<gene>
    <name evidence="1" type="primary">ORF31700</name>
</gene>
<protein>
    <submittedName>
        <fullName evidence="1">Uncharacterized protein</fullName>
    </submittedName>
</protein>
<feature type="non-terminal residue" evidence="1">
    <location>
        <position position="1"/>
    </location>
</feature>
<dbReference type="EMBL" id="HACG01011140">
    <property type="protein sequence ID" value="CEK58005.1"/>
    <property type="molecule type" value="Transcribed_RNA"/>
</dbReference>
<dbReference type="AlphaFoldDB" id="A0A0B6YRB9"/>
<accession>A0A0B6YRB9</accession>
<evidence type="ECO:0000313" key="1">
    <source>
        <dbReference type="EMBL" id="CEK58005.1"/>
    </source>
</evidence>
<organism evidence="1">
    <name type="scientific">Arion vulgaris</name>
    <dbReference type="NCBI Taxonomy" id="1028688"/>
    <lineage>
        <taxon>Eukaryota</taxon>
        <taxon>Metazoa</taxon>
        <taxon>Spiralia</taxon>
        <taxon>Lophotrochozoa</taxon>
        <taxon>Mollusca</taxon>
        <taxon>Gastropoda</taxon>
        <taxon>Heterobranchia</taxon>
        <taxon>Euthyneura</taxon>
        <taxon>Panpulmonata</taxon>
        <taxon>Eupulmonata</taxon>
        <taxon>Stylommatophora</taxon>
        <taxon>Helicina</taxon>
        <taxon>Arionoidea</taxon>
        <taxon>Arionidae</taxon>
        <taxon>Arion</taxon>
    </lineage>
</organism>
<proteinExistence type="predicted"/>